<reference evidence="1 2" key="1">
    <citation type="submission" date="2019-03" db="EMBL/GenBank/DDBJ databases">
        <title>Genomic Encyclopedia of Type Strains, Phase IV (KMG-IV): sequencing the most valuable type-strain genomes for metagenomic binning, comparative biology and taxonomic classification.</title>
        <authorList>
            <person name="Goeker M."/>
        </authorList>
    </citation>
    <scope>NUCLEOTIDE SEQUENCE [LARGE SCALE GENOMIC DNA]</scope>
    <source>
        <strain evidence="1 2">LX-B</strain>
    </source>
</reference>
<accession>A0A4R1SDR9</accession>
<dbReference type="EMBL" id="SLUN01000001">
    <property type="protein sequence ID" value="TCL76802.1"/>
    <property type="molecule type" value="Genomic_DNA"/>
</dbReference>
<evidence type="ECO:0000313" key="2">
    <source>
        <dbReference type="Proteomes" id="UP000295008"/>
    </source>
</evidence>
<keyword evidence="2" id="KW-1185">Reference proteome</keyword>
<comment type="caution">
    <text evidence="1">The sequence shown here is derived from an EMBL/GenBank/DDBJ whole genome shotgun (WGS) entry which is preliminary data.</text>
</comment>
<evidence type="ECO:0000313" key="1">
    <source>
        <dbReference type="EMBL" id="TCL76802.1"/>
    </source>
</evidence>
<evidence type="ECO:0008006" key="3">
    <source>
        <dbReference type="Google" id="ProtNLM"/>
    </source>
</evidence>
<organism evidence="1 2">
    <name type="scientific">Hydrogenispora ethanolica</name>
    <dbReference type="NCBI Taxonomy" id="1082276"/>
    <lineage>
        <taxon>Bacteria</taxon>
        <taxon>Bacillati</taxon>
        <taxon>Bacillota</taxon>
        <taxon>Hydrogenispora</taxon>
    </lineage>
</organism>
<name>A0A4R1SDR9_HYDET</name>
<dbReference type="RefSeq" id="WP_132012204.1">
    <property type="nucleotide sequence ID" value="NZ_SLUN01000001.1"/>
</dbReference>
<proteinExistence type="predicted"/>
<gene>
    <name evidence="1" type="ORF">EDC14_100184</name>
</gene>
<dbReference type="Proteomes" id="UP000295008">
    <property type="component" value="Unassembled WGS sequence"/>
</dbReference>
<dbReference type="AlphaFoldDB" id="A0A4R1SDR9"/>
<sequence length="61" mass="6705">MDMIRLIDGSEGTVVGVLHTGGTPEYIVEIAGTDEVRETVPLDQIKEVIFQLPLTDPETKH</sequence>
<protein>
    <recommendedName>
        <fullName evidence="3">DUF4926 domain-containing protein</fullName>
    </recommendedName>
</protein>